<dbReference type="CDD" id="cd04693">
    <property type="entry name" value="NUDIX_Hydrolase"/>
    <property type="match status" value="1"/>
</dbReference>
<feature type="domain" description="Nudix hydrolase" evidence="3">
    <location>
        <begin position="28"/>
        <end position="157"/>
    </location>
</feature>
<dbReference type="RefSeq" id="WP_052651590.1">
    <property type="nucleotide sequence ID" value="NZ_CCXS01000001.1"/>
</dbReference>
<dbReference type="STRING" id="1499687.BN1080_01698"/>
<evidence type="ECO:0000256" key="1">
    <source>
        <dbReference type="ARBA" id="ARBA00001946"/>
    </source>
</evidence>
<evidence type="ECO:0000259" key="3">
    <source>
        <dbReference type="PROSITE" id="PS51462"/>
    </source>
</evidence>
<dbReference type="EMBL" id="CCXS01000001">
    <property type="protein sequence ID" value="CEG22763.1"/>
    <property type="molecule type" value="Genomic_DNA"/>
</dbReference>
<organism evidence="4 5">
    <name type="scientific">Planococcus massiliensis</name>
    <dbReference type="NCBI Taxonomy" id="1499687"/>
    <lineage>
        <taxon>Bacteria</taxon>
        <taxon>Bacillati</taxon>
        <taxon>Bacillota</taxon>
        <taxon>Bacilli</taxon>
        <taxon>Bacillales</taxon>
        <taxon>Caryophanaceae</taxon>
        <taxon>Planococcus</taxon>
    </lineage>
</organism>
<evidence type="ECO:0000256" key="2">
    <source>
        <dbReference type="ARBA" id="ARBA00022801"/>
    </source>
</evidence>
<dbReference type="PANTHER" id="PTHR43046">
    <property type="entry name" value="GDP-MANNOSE MANNOSYL HYDROLASE"/>
    <property type="match status" value="1"/>
</dbReference>
<dbReference type="GO" id="GO:0016787">
    <property type="term" value="F:hydrolase activity"/>
    <property type="evidence" value="ECO:0007669"/>
    <property type="project" value="UniProtKB-KW"/>
</dbReference>
<keyword evidence="4" id="KW-0413">Isomerase</keyword>
<dbReference type="Gene3D" id="3.90.79.10">
    <property type="entry name" value="Nucleoside Triphosphate Pyrophosphohydrolase"/>
    <property type="match status" value="1"/>
</dbReference>
<protein>
    <submittedName>
        <fullName evidence="4">Isopentenyl-diphosphate Delta-isomerase</fullName>
    </submittedName>
</protein>
<dbReference type="AlphaFoldDB" id="A0A098EKB1"/>
<dbReference type="SUPFAM" id="SSF55811">
    <property type="entry name" value="Nudix"/>
    <property type="match status" value="1"/>
</dbReference>
<dbReference type="InterPro" id="IPR015797">
    <property type="entry name" value="NUDIX_hydrolase-like_dom_sf"/>
</dbReference>
<name>A0A098EKB1_9BACL</name>
<dbReference type="PANTHER" id="PTHR43046:SF14">
    <property type="entry name" value="MUTT_NUDIX FAMILY PROTEIN"/>
    <property type="match status" value="1"/>
</dbReference>
<proteinExistence type="predicted"/>
<keyword evidence="2" id="KW-0378">Hydrolase</keyword>
<dbReference type="Pfam" id="PF00293">
    <property type="entry name" value="NUDIX"/>
    <property type="match status" value="1"/>
</dbReference>
<comment type="cofactor">
    <cofactor evidence="1">
        <name>Mg(2+)</name>
        <dbReference type="ChEBI" id="CHEBI:18420"/>
    </cofactor>
</comment>
<evidence type="ECO:0000313" key="5">
    <source>
        <dbReference type="Proteomes" id="UP000043699"/>
    </source>
</evidence>
<keyword evidence="5" id="KW-1185">Reference proteome</keyword>
<reference evidence="4 5" key="1">
    <citation type="submission" date="2014-09" db="EMBL/GenBank/DDBJ databases">
        <authorList>
            <person name="Urmite Genomes Urmite Genomes"/>
        </authorList>
    </citation>
    <scope>NUCLEOTIDE SEQUENCE [LARGE SCALE GENOMIC DNA]</scope>
    <source>
        <strain evidence="4 5">ES2</strain>
    </source>
</reference>
<evidence type="ECO:0000313" key="4">
    <source>
        <dbReference type="EMBL" id="CEG22763.1"/>
    </source>
</evidence>
<dbReference type="PROSITE" id="PS00893">
    <property type="entry name" value="NUDIX_BOX"/>
    <property type="match status" value="1"/>
</dbReference>
<gene>
    <name evidence="4" type="primary">idi_1</name>
    <name evidence="4" type="ORF">BN1080_01698</name>
</gene>
<dbReference type="InterPro" id="IPR020084">
    <property type="entry name" value="NUDIX_hydrolase_CS"/>
</dbReference>
<dbReference type="Proteomes" id="UP000043699">
    <property type="component" value="Unassembled WGS sequence"/>
</dbReference>
<dbReference type="InterPro" id="IPR000086">
    <property type="entry name" value="NUDIX_hydrolase_dom"/>
</dbReference>
<dbReference type="PROSITE" id="PS51462">
    <property type="entry name" value="NUDIX"/>
    <property type="match status" value="1"/>
</dbReference>
<sequence>MEVWDLVDENKRLINKLHTRGEAQQPIEYHVVVEILTVNADGQILLTQRDAEKMYPLLWETTGGSVTAGESSIQGAVRELAEETGLVAEEKELEFLGEIRYPNYFLDSYIWKRTAPIQPEDLVLQPGEVCDAKLVTLSEFEDMVQQGLIVSRIWDRFQLNRSRIMPYLNSEKPKGVVG</sequence>
<dbReference type="GO" id="GO:0016853">
    <property type="term" value="F:isomerase activity"/>
    <property type="evidence" value="ECO:0007669"/>
    <property type="project" value="UniProtKB-KW"/>
</dbReference>
<accession>A0A098EKB1</accession>